<accession>A0ABY6F1T6</accession>
<sequence>MQYTPSPIIATPTTLVIGFLGAGKTTFINQLIAQKNPDDTWALLINEFGKIGIDGSLIDGNNLAIKEVSGGCICCTSQLPLQVALVRLLSDHRPSQLIIEPTGLSHPDELSSQLSQSHWQNSLSINAIICVLNLAQWQQEKYRTHEGYIAHIKHADIIVYHGTTDDTSLLYQWVANINPKAMLFDQKQLSHQDYTKMLSMPRQTHHTVHKVSLAPLNPVSNPIDTADDVTPPYRYHDILGEYQVGGWLLPADWQFISYPLQKWLLNLPDYLRIKAVIHTDDGWVSLNITPESINISDASPQDASKLELILSTHQNDVIWQQWDDELMALCQTKAP</sequence>
<name>A0ABY6F1T6_9GAMM</name>
<dbReference type="Pfam" id="PF02492">
    <property type="entry name" value="cobW"/>
    <property type="match status" value="1"/>
</dbReference>
<gene>
    <name evidence="2" type="ORF">LU297_05285</name>
</gene>
<reference evidence="2" key="1">
    <citation type="submission" date="2021-12" db="EMBL/GenBank/DDBJ databases">
        <title>taxonomy of Moraxella sp. ZY201224.</title>
        <authorList>
            <person name="Li F."/>
        </authorList>
    </citation>
    <scope>NUCLEOTIDE SEQUENCE</scope>
    <source>
        <strain evidence="2">ZY201224</strain>
    </source>
</reference>
<dbReference type="Proteomes" id="UP001063782">
    <property type="component" value="Chromosome"/>
</dbReference>
<dbReference type="PANTHER" id="PTHR13748">
    <property type="entry name" value="COBW-RELATED"/>
    <property type="match status" value="1"/>
</dbReference>
<evidence type="ECO:0000259" key="1">
    <source>
        <dbReference type="Pfam" id="PF02492"/>
    </source>
</evidence>
<feature type="domain" description="CobW/HypB/UreG nucleotide-binding" evidence="1">
    <location>
        <begin position="12"/>
        <end position="160"/>
    </location>
</feature>
<dbReference type="RefSeq" id="WP_263075516.1">
    <property type="nucleotide sequence ID" value="NZ_CP089977.1"/>
</dbReference>
<evidence type="ECO:0000313" key="3">
    <source>
        <dbReference type="Proteomes" id="UP001063782"/>
    </source>
</evidence>
<proteinExistence type="predicted"/>
<dbReference type="PANTHER" id="PTHR13748:SF46">
    <property type="entry name" value="ZINC CHAPERONE YEIR"/>
    <property type="match status" value="1"/>
</dbReference>
<dbReference type="Gene3D" id="3.40.50.300">
    <property type="entry name" value="P-loop containing nucleotide triphosphate hydrolases"/>
    <property type="match status" value="1"/>
</dbReference>
<evidence type="ECO:0000313" key="2">
    <source>
        <dbReference type="EMBL" id="UXZ04038.1"/>
    </source>
</evidence>
<dbReference type="InterPro" id="IPR003495">
    <property type="entry name" value="CobW/HypB/UreG_nucleotide-bd"/>
</dbReference>
<dbReference type="InterPro" id="IPR051316">
    <property type="entry name" value="Zinc-reg_GTPase_activator"/>
</dbReference>
<protein>
    <submittedName>
        <fullName evidence="2">GTP-binding protein</fullName>
    </submittedName>
</protein>
<dbReference type="EMBL" id="CP089977">
    <property type="protein sequence ID" value="UXZ04038.1"/>
    <property type="molecule type" value="Genomic_DNA"/>
</dbReference>
<organism evidence="2 3">
    <name type="scientific">Moraxella nasicaprae</name>
    <dbReference type="NCBI Taxonomy" id="2904122"/>
    <lineage>
        <taxon>Bacteria</taxon>
        <taxon>Pseudomonadati</taxon>
        <taxon>Pseudomonadota</taxon>
        <taxon>Gammaproteobacteria</taxon>
        <taxon>Moraxellales</taxon>
        <taxon>Moraxellaceae</taxon>
        <taxon>Moraxella</taxon>
    </lineage>
</organism>
<dbReference type="SUPFAM" id="SSF52540">
    <property type="entry name" value="P-loop containing nucleoside triphosphate hydrolases"/>
    <property type="match status" value="1"/>
</dbReference>
<dbReference type="InterPro" id="IPR027417">
    <property type="entry name" value="P-loop_NTPase"/>
</dbReference>
<keyword evidence="3" id="KW-1185">Reference proteome</keyword>